<feature type="transmembrane region" description="Helical" evidence="1">
    <location>
        <begin position="169"/>
        <end position="187"/>
    </location>
</feature>
<organism evidence="2 3">
    <name type="scientific">Bacillus cereus</name>
    <dbReference type="NCBI Taxonomy" id="1396"/>
    <lineage>
        <taxon>Bacteria</taxon>
        <taxon>Bacillati</taxon>
        <taxon>Bacillota</taxon>
        <taxon>Bacilli</taxon>
        <taxon>Bacillales</taxon>
        <taxon>Bacillaceae</taxon>
        <taxon>Bacillus</taxon>
        <taxon>Bacillus cereus group</taxon>
    </lineage>
</organism>
<keyword evidence="1" id="KW-0472">Membrane</keyword>
<proteinExistence type="predicted"/>
<keyword evidence="1" id="KW-1133">Transmembrane helix</keyword>
<accession>A0A2B2LLZ3</accession>
<gene>
    <name evidence="2" type="ORF">COK05_21970</name>
</gene>
<reference evidence="2 3" key="1">
    <citation type="submission" date="2017-09" db="EMBL/GenBank/DDBJ databases">
        <title>Large-scale bioinformatics analysis of Bacillus genomes uncovers conserved roles of natural products in bacterial physiology.</title>
        <authorList>
            <consortium name="Agbiome Team Llc"/>
            <person name="Bleich R.M."/>
            <person name="Grubbs K.J."/>
            <person name="Santa Maria K.C."/>
            <person name="Allen S.E."/>
            <person name="Farag S."/>
            <person name="Shank E.A."/>
            <person name="Bowers A."/>
        </authorList>
    </citation>
    <scope>NUCLEOTIDE SEQUENCE [LARGE SCALE GENOMIC DNA]</scope>
    <source>
        <strain evidence="2 3">AFS070861</strain>
    </source>
</reference>
<feature type="transmembrane region" description="Helical" evidence="1">
    <location>
        <begin position="219"/>
        <end position="242"/>
    </location>
</feature>
<dbReference type="RefSeq" id="WP_098614243.1">
    <property type="nucleotide sequence ID" value="NZ_NVAP01000045.1"/>
</dbReference>
<feature type="transmembrane region" description="Helical" evidence="1">
    <location>
        <begin position="59"/>
        <end position="79"/>
    </location>
</feature>
<evidence type="ECO:0000313" key="3">
    <source>
        <dbReference type="Proteomes" id="UP000224386"/>
    </source>
</evidence>
<dbReference type="PANTHER" id="PTHR37305">
    <property type="entry name" value="INTEGRAL MEMBRANE PROTEIN-RELATED"/>
    <property type="match status" value="1"/>
</dbReference>
<dbReference type="PANTHER" id="PTHR37305:SF1">
    <property type="entry name" value="MEMBRANE PROTEIN"/>
    <property type="match status" value="1"/>
</dbReference>
<evidence type="ECO:0000313" key="2">
    <source>
        <dbReference type="EMBL" id="PFQ43320.1"/>
    </source>
</evidence>
<evidence type="ECO:0008006" key="4">
    <source>
        <dbReference type="Google" id="ProtNLM"/>
    </source>
</evidence>
<protein>
    <recommendedName>
        <fullName evidence="4">ABC transporter permease</fullName>
    </recommendedName>
</protein>
<name>A0A2B2LLZ3_BACCE</name>
<dbReference type="EMBL" id="NVAP01000045">
    <property type="protein sequence ID" value="PFQ43320.1"/>
    <property type="molecule type" value="Genomic_DNA"/>
</dbReference>
<dbReference type="Proteomes" id="UP000224386">
    <property type="component" value="Unassembled WGS sequence"/>
</dbReference>
<feature type="transmembrane region" description="Helical" evidence="1">
    <location>
        <begin position="21"/>
        <end position="39"/>
    </location>
</feature>
<feature type="transmembrane region" description="Helical" evidence="1">
    <location>
        <begin position="140"/>
        <end position="162"/>
    </location>
</feature>
<keyword evidence="1" id="KW-0812">Transmembrane</keyword>
<evidence type="ECO:0000256" key="1">
    <source>
        <dbReference type="SAM" id="Phobius"/>
    </source>
</evidence>
<comment type="caution">
    <text evidence="2">The sequence shown here is derived from an EMBL/GenBank/DDBJ whole genome shotgun (WGS) entry which is preliminary data.</text>
</comment>
<sequence length="247" mass="27741">MDNLLKSEVFKLKKDRSFKTLVLILIAIAVLIPTIMFMFGTETLTVDDLFTSIIGKNHYVLKLLPCLLAGYFISSEYSLGTMKSIASSGNNRIRIYISKLLVFTFGAIILSVILPIAMTGIGAVYAQFNGMPDLKYFMQTMIFSILYAAAFASIMMVFATLFTDSGKAIGVLFAIFLLFDPIMFLLASKSTVIEYIYNHSIFHLVYKIIMVNAMDNIEIFKLTIIPVLVYLTFGILGIFVFLKKEIK</sequence>
<dbReference type="Pfam" id="PF12730">
    <property type="entry name" value="ABC2_membrane_4"/>
    <property type="match status" value="1"/>
</dbReference>
<feature type="transmembrane region" description="Helical" evidence="1">
    <location>
        <begin position="100"/>
        <end position="128"/>
    </location>
</feature>
<dbReference type="AlphaFoldDB" id="A0A2B2LLZ3"/>